<dbReference type="EMBL" id="CACVBR010000055">
    <property type="protein sequence ID" value="CAA7197437.1"/>
    <property type="molecule type" value="Genomic_DNA"/>
</dbReference>
<evidence type="ECO:0000259" key="2">
    <source>
        <dbReference type="Pfam" id="PF01051"/>
    </source>
</evidence>
<dbReference type="InterPro" id="IPR036390">
    <property type="entry name" value="WH_DNA-bd_sf"/>
</dbReference>
<dbReference type="Proteomes" id="UP000445144">
    <property type="component" value="Unassembled WGS sequence"/>
</dbReference>
<sequence length="347" mass="41458">MRTITKDMSKHSDDSLYLPNAINKARFIMSLPTQKLFLFLVSKITYEERQGKTFLNTLEFSLGEIYQFLQATRNEKATDLKAVLKNCINEIGENNLKYSEIDERGKERWVNYPWSAKSELNENTGKFIFKFNNEIIWFLLDLKGYFASHTKEYMKLTSSHAISLYLLFRSNEFKVKVQSYYIEELKKNLGVEEKYERWDVLKSKILDPSFSQLNKETNYFFSYEAKRIGRSIGKVEIRVINKKNKEEFSEFLSEKIEEFLKEKKVDSNIRKRFELVKYEYDPKENIIYINYKDQASKAKIIEYYKTKDRNGENELKRFLDAFIAENIDFQKFLKNMFRKGVKVIYGT</sequence>
<evidence type="ECO:0000313" key="3">
    <source>
        <dbReference type="EMBL" id="CAA7197437.1"/>
    </source>
</evidence>
<evidence type="ECO:0000256" key="1">
    <source>
        <dbReference type="ARBA" id="ARBA00038283"/>
    </source>
</evidence>
<gene>
    <name evidence="3" type="ORF">CHRY9293_03496</name>
</gene>
<dbReference type="InterPro" id="IPR036388">
    <property type="entry name" value="WH-like_DNA-bd_sf"/>
</dbReference>
<dbReference type="GO" id="GO:0006270">
    <property type="term" value="P:DNA replication initiation"/>
    <property type="evidence" value="ECO:0007669"/>
    <property type="project" value="InterPro"/>
</dbReference>
<proteinExistence type="inferred from homology"/>
<feature type="domain" description="Initiator Rep protein WH1" evidence="2">
    <location>
        <begin position="19"/>
        <end position="168"/>
    </location>
</feature>
<dbReference type="RefSeq" id="WP_162034105.1">
    <property type="nucleotide sequence ID" value="NZ_CACVBR010000055.1"/>
</dbReference>
<dbReference type="InterPro" id="IPR000525">
    <property type="entry name" value="Initiator_Rep_WH1"/>
</dbReference>
<dbReference type="Pfam" id="PF01051">
    <property type="entry name" value="Rep3_N"/>
    <property type="match status" value="1"/>
</dbReference>
<name>A0A6N4XFK1_9FLAO</name>
<dbReference type="AlphaFoldDB" id="A0A6N4XFK1"/>
<evidence type="ECO:0000313" key="4">
    <source>
        <dbReference type="Proteomes" id="UP000445144"/>
    </source>
</evidence>
<protein>
    <recommendedName>
        <fullName evidence="2">Initiator Rep protein WH1 domain-containing protein</fullName>
    </recommendedName>
</protein>
<dbReference type="GO" id="GO:0003887">
    <property type="term" value="F:DNA-directed DNA polymerase activity"/>
    <property type="evidence" value="ECO:0007669"/>
    <property type="project" value="InterPro"/>
</dbReference>
<organism evidence="3 4">
    <name type="scientific">Chryseobacterium potabilaquae</name>
    <dbReference type="NCBI Taxonomy" id="2675057"/>
    <lineage>
        <taxon>Bacteria</taxon>
        <taxon>Pseudomonadati</taxon>
        <taxon>Bacteroidota</taxon>
        <taxon>Flavobacteriia</taxon>
        <taxon>Flavobacteriales</taxon>
        <taxon>Weeksellaceae</taxon>
        <taxon>Chryseobacterium group</taxon>
        <taxon>Chryseobacterium</taxon>
    </lineage>
</organism>
<dbReference type="Pfam" id="PF21205">
    <property type="entry name" value="Rep3_C"/>
    <property type="match status" value="1"/>
</dbReference>
<dbReference type="SUPFAM" id="SSF46785">
    <property type="entry name" value="Winged helix' DNA-binding domain"/>
    <property type="match status" value="2"/>
</dbReference>
<comment type="similarity">
    <text evidence="1">Belongs to the initiator RepB protein family.</text>
</comment>
<keyword evidence="4" id="KW-1185">Reference proteome</keyword>
<accession>A0A6N4XFK1</accession>
<reference evidence="3 4" key="1">
    <citation type="submission" date="2020-01" db="EMBL/GenBank/DDBJ databases">
        <authorList>
            <person name="Rodrigo-Torres L."/>
            <person name="Arahal R. D."/>
            <person name="Lucena T."/>
        </authorList>
    </citation>
    <scope>NUCLEOTIDE SEQUENCE [LARGE SCALE GENOMIC DNA]</scope>
    <source>
        <strain evidence="3 4">CECT 9293</strain>
    </source>
</reference>
<dbReference type="Gene3D" id="1.10.10.10">
    <property type="entry name" value="Winged helix-like DNA-binding domain superfamily/Winged helix DNA-binding domain"/>
    <property type="match status" value="2"/>
</dbReference>